<feature type="compositionally biased region" description="Polar residues" evidence="1">
    <location>
        <begin position="27"/>
        <end position="36"/>
    </location>
</feature>
<dbReference type="EMBL" id="JAJSOW010000004">
    <property type="protein sequence ID" value="KAI9191504.1"/>
    <property type="molecule type" value="Genomic_DNA"/>
</dbReference>
<protein>
    <recommendedName>
        <fullName evidence="2">At2g29880-like C-terminal domain-containing protein</fullName>
    </recommendedName>
</protein>
<reference evidence="3" key="1">
    <citation type="journal article" date="2022" name="Plant J.">
        <title>Strategies of tolerance reflected in two North American maple genomes.</title>
        <authorList>
            <person name="McEvoy S.L."/>
            <person name="Sezen U.U."/>
            <person name="Trouern-Trend A."/>
            <person name="McMahon S.M."/>
            <person name="Schaberg P.G."/>
            <person name="Yang J."/>
            <person name="Wegrzyn J.L."/>
            <person name="Swenson N.G."/>
        </authorList>
    </citation>
    <scope>NUCLEOTIDE SEQUENCE</scope>
    <source>
        <strain evidence="3">91603</strain>
    </source>
</reference>
<dbReference type="AlphaFoldDB" id="A0AAD5NYU5"/>
<dbReference type="Pfam" id="PF24769">
    <property type="entry name" value="At2g29880_C"/>
    <property type="match status" value="1"/>
</dbReference>
<feature type="region of interest" description="Disordered" evidence="1">
    <location>
        <begin position="1"/>
        <end position="47"/>
    </location>
</feature>
<evidence type="ECO:0000313" key="3">
    <source>
        <dbReference type="EMBL" id="KAI9191504.1"/>
    </source>
</evidence>
<dbReference type="PANTHER" id="PTHR47864:SF2">
    <property type="entry name" value="MYB_SANT-LIKE DNA-BINDING DOMAIN PROTEIN"/>
    <property type="match status" value="1"/>
</dbReference>
<dbReference type="InterPro" id="IPR056253">
    <property type="entry name" value="At2g29880-like_C"/>
</dbReference>
<name>A0AAD5NYU5_ACENE</name>
<proteinExistence type="predicted"/>
<feature type="region of interest" description="Disordered" evidence="1">
    <location>
        <begin position="95"/>
        <end position="138"/>
    </location>
</feature>
<reference evidence="3" key="2">
    <citation type="submission" date="2023-02" db="EMBL/GenBank/DDBJ databases">
        <authorList>
            <person name="Swenson N.G."/>
            <person name="Wegrzyn J.L."/>
            <person name="Mcevoy S.L."/>
        </authorList>
    </citation>
    <scope>NUCLEOTIDE SEQUENCE</scope>
    <source>
        <strain evidence="3">91603</strain>
        <tissue evidence="3">Leaf</tissue>
    </source>
</reference>
<feature type="domain" description="At2g29880-like C-terminal" evidence="2">
    <location>
        <begin position="181"/>
        <end position="227"/>
    </location>
</feature>
<dbReference type="InterPro" id="IPR055314">
    <property type="entry name" value="At2g29880-like"/>
</dbReference>
<accession>A0AAD5NYU5</accession>
<organism evidence="3 4">
    <name type="scientific">Acer negundo</name>
    <name type="common">Box elder</name>
    <dbReference type="NCBI Taxonomy" id="4023"/>
    <lineage>
        <taxon>Eukaryota</taxon>
        <taxon>Viridiplantae</taxon>
        <taxon>Streptophyta</taxon>
        <taxon>Embryophyta</taxon>
        <taxon>Tracheophyta</taxon>
        <taxon>Spermatophyta</taxon>
        <taxon>Magnoliopsida</taxon>
        <taxon>eudicotyledons</taxon>
        <taxon>Gunneridae</taxon>
        <taxon>Pentapetalae</taxon>
        <taxon>rosids</taxon>
        <taxon>malvids</taxon>
        <taxon>Sapindales</taxon>
        <taxon>Sapindaceae</taxon>
        <taxon>Hippocastanoideae</taxon>
        <taxon>Acereae</taxon>
        <taxon>Acer</taxon>
    </lineage>
</organism>
<comment type="caution">
    <text evidence="3">The sequence shown here is derived from an EMBL/GenBank/DDBJ whole genome shotgun (WGS) entry which is preliminary data.</text>
</comment>
<gene>
    <name evidence="3" type="ORF">LWI28_009280</name>
</gene>
<evidence type="ECO:0000256" key="1">
    <source>
        <dbReference type="SAM" id="MobiDB-lite"/>
    </source>
</evidence>
<evidence type="ECO:0000259" key="2">
    <source>
        <dbReference type="Pfam" id="PF24769"/>
    </source>
</evidence>
<dbReference type="Proteomes" id="UP001064489">
    <property type="component" value="Chromosome 6"/>
</dbReference>
<evidence type="ECO:0000313" key="4">
    <source>
        <dbReference type="Proteomes" id="UP001064489"/>
    </source>
</evidence>
<dbReference type="PANTHER" id="PTHR47864">
    <property type="entry name" value="TRANSMEMBRANE PROTEIN"/>
    <property type="match status" value="1"/>
</dbReference>
<sequence length="232" mass="26084">MANTDGQVSREGFGAEGNNIDRESRLQEFSSSNSLKPGSGTIRKSDEGFQVQRNQLVHQAGLRCDENITEWAVSYVAELRASIGETVVPPSLAPPNNTFDESFQPPSPLQPSSPFEAPLGSMFNKENTGQRKRNRSECEGSSKVLDNLSIGIDSISTNFERIYNLMEKRERDGEIEKGTIIWDALKDIPDLDDTTRFRAVELLNIKTKKDMFFKMTPEEQLAWILFNLKFSA</sequence>
<keyword evidence="4" id="KW-1185">Reference proteome</keyword>